<keyword evidence="4" id="KW-0472">Membrane</keyword>
<evidence type="ECO:0000256" key="1">
    <source>
        <dbReference type="ARBA" id="ARBA00023015"/>
    </source>
</evidence>
<feature type="transmembrane region" description="Helical" evidence="4">
    <location>
        <begin position="35"/>
        <end position="57"/>
    </location>
</feature>
<reference evidence="6 7" key="1">
    <citation type="submission" date="2016-01" db="EMBL/GenBank/DDBJ databases">
        <authorList>
            <person name="Oliw E.H."/>
        </authorList>
    </citation>
    <scope>NUCLEOTIDE SEQUENCE [LARGE SCALE GENOMIC DNA]</scope>
    <source>
        <strain evidence="6 7">DY10</strain>
    </source>
</reference>
<keyword evidence="2" id="KW-0238">DNA-binding</keyword>
<dbReference type="SMART" id="SM00342">
    <property type="entry name" value="HTH_ARAC"/>
    <property type="match status" value="1"/>
</dbReference>
<dbReference type="GO" id="GO:0043565">
    <property type="term" value="F:sequence-specific DNA binding"/>
    <property type="evidence" value="ECO:0007669"/>
    <property type="project" value="InterPro"/>
</dbReference>
<dbReference type="GO" id="GO:0003700">
    <property type="term" value="F:DNA-binding transcription factor activity"/>
    <property type="evidence" value="ECO:0007669"/>
    <property type="project" value="InterPro"/>
</dbReference>
<dbReference type="InterPro" id="IPR018062">
    <property type="entry name" value="HTH_AraC-typ_CS"/>
</dbReference>
<evidence type="ECO:0000313" key="6">
    <source>
        <dbReference type="EMBL" id="AQG80907.1"/>
    </source>
</evidence>
<dbReference type="PROSITE" id="PS00041">
    <property type="entry name" value="HTH_ARAC_FAMILY_1"/>
    <property type="match status" value="1"/>
</dbReference>
<accession>A0A1P9WZU1</accession>
<dbReference type="PANTHER" id="PTHR43280:SF29">
    <property type="entry name" value="ARAC-FAMILY TRANSCRIPTIONAL REGULATOR"/>
    <property type="match status" value="1"/>
</dbReference>
<dbReference type="Gene3D" id="1.10.10.60">
    <property type="entry name" value="Homeodomain-like"/>
    <property type="match status" value="1"/>
</dbReference>
<dbReference type="KEGG" id="smon:AWR27_17220"/>
<evidence type="ECO:0000259" key="5">
    <source>
        <dbReference type="PROSITE" id="PS01124"/>
    </source>
</evidence>
<keyword evidence="4" id="KW-1133">Transmembrane helix</keyword>
<feature type="domain" description="HTH araC/xylS-type" evidence="5">
    <location>
        <begin position="179"/>
        <end position="270"/>
    </location>
</feature>
<keyword evidence="4" id="KW-0812">Transmembrane</keyword>
<dbReference type="PANTHER" id="PTHR43280">
    <property type="entry name" value="ARAC-FAMILY TRANSCRIPTIONAL REGULATOR"/>
    <property type="match status" value="1"/>
</dbReference>
<dbReference type="Pfam" id="PF12833">
    <property type="entry name" value="HTH_18"/>
    <property type="match status" value="1"/>
</dbReference>
<evidence type="ECO:0000313" key="7">
    <source>
        <dbReference type="Proteomes" id="UP000187941"/>
    </source>
</evidence>
<protein>
    <recommendedName>
        <fullName evidence="5">HTH araC/xylS-type domain-containing protein</fullName>
    </recommendedName>
</protein>
<keyword evidence="7" id="KW-1185">Reference proteome</keyword>
<gene>
    <name evidence="6" type="ORF">AWR27_17220</name>
</gene>
<evidence type="ECO:0000256" key="4">
    <source>
        <dbReference type="SAM" id="Phobius"/>
    </source>
</evidence>
<dbReference type="InterPro" id="IPR018060">
    <property type="entry name" value="HTH_AraC"/>
</dbReference>
<dbReference type="AlphaFoldDB" id="A0A1P9WZU1"/>
<feature type="transmembrane region" description="Helical" evidence="4">
    <location>
        <begin position="100"/>
        <end position="121"/>
    </location>
</feature>
<proteinExistence type="predicted"/>
<feature type="transmembrane region" description="Helical" evidence="4">
    <location>
        <begin position="69"/>
        <end position="94"/>
    </location>
</feature>
<keyword evidence="3" id="KW-0804">Transcription</keyword>
<name>A0A1P9WZU1_9BACT</name>
<dbReference type="InterPro" id="IPR009057">
    <property type="entry name" value="Homeodomain-like_sf"/>
</dbReference>
<dbReference type="EMBL" id="CP014263">
    <property type="protein sequence ID" value="AQG80907.1"/>
    <property type="molecule type" value="Genomic_DNA"/>
</dbReference>
<dbReference type="SUPFAM" id="SSF46689">
    <property type="entry name" value="Homeodomain-like"/>
    <property type="match status" value="1"/>
</dbReference>
<keyword evidence="1" id="KW-0805">Transcription regulation</keyword>
<dbReference type="PROSITE" id="PS01124">
    <property type="entry name" value="HTH_ARAC_FAMILY_2"/>
    <property type="match status" value="1"/>
</dbReference>
<sequence length="272" mass="30994">MLPISEKEPLIINSTIHVLDRVDEGWFFPAGFFRFMLYVSGSLFWLAQVWVVCRMIARNRTSESVNQSLSGWLIIYTILQALLIFPALGFLLLIGQQENIWLWYTLPASLIGLVTGGILFLKPAILYGPTEAPLVNPLHSPATDTPVSIETLREELPQGLVNAYSGKLRFLLEEKQVFLQPNYTLPLLSQESGIPLHQLSAFINRYENVNFNEYINRHRIRYAQSLLADPTYRRKTLEAIARESGFNTRASFISAFKKTTGHTPSEHLRTLK</sequence>
<organism evidence="6 7">
    <name type="scientific">Spirosoma montaniterrae</name>
    <dbReference type="NCBI Taxonomy" id="1178516"/>
    <lineage>
        <taxon>Bacteria</taxon>
        <taxon>Pseudomonadati</taxon>
        <taxon>Bacteroidota</taxon>
        <taxon>Cytophagia</taxon>
        <taxon>Cytophagales</taxon>
        <taxon>Cytophagaceae</taxon>
        <taxon>Spirosoma</taxon>
    </lineage>
</organism>
<dbReference type="Proteomes" id="UP000187941">
    <property type="component" value="Chromosome"/>
</dbReference>
<evidence type="ECO:0000256" key="2">
    <source>
        <dbReference type="ARBA" id="ARBA00023125"/>
    </source>
</evidence>
<evidence type="ECO:0000256" key="3">
    <source>
        <dbReference type="ARBA" id="ARBA00023163"/>
    </source>
</evidence>